<evidence type="ECO:0000313" key="1">
    <source>
        <dbReference type="EMBL" id="QNT35534.1"/>
    </source>
</evidence>
<dbReference type="Gene3D" id="2.50.20.20">
    <property type="match status" value="1"/>
</dbReference>
<name>A0A7H1KNM0_9EURY</name>
<accession>A0A7H1KNM0</accession>
<dbReference type="EMBL" id="MT776525">
    <property type="protein sequence ID" value="QNT35534.1"/>
    <property type="molecule type" value="Genomic_DNA"/>
</dbReference>
<protein>
    <submittedName>
        <fullName evidence="1">Uncharacterized protein</fullName>
    </submittedName>
</protein>
<proteinExistence type="predicted"/>
<sequence length="340" mass="37959">MKKKMKVGLVVVVVIAAIMMLSSYAGALSPEEIRDMVLNNSSEVDAYKFDMNMTIDVLTGNETNVVTELAMGDNGCGVVDIINKSRWMTIRRCMNLSEIMAENTSGNTKGNISEDSSSNMSRTICIEMEMYHINNTMYLGDLGSMLPFDLSLWIKSEMSEQNGTSQDQLGAQMVLLNCSNVTLLEVAEVKGEECYVLKIVPDSEKFWKIMMDQSLMNHPLVGQFEMGKKLQNISDVANQSIMNISMSLWIAKDTKFVMKSVATMEMMTVSPDTEEETRIAMDYEIGFYDYDVPVSIMLPPVVVEGAIDIDEILGIDFKAIVGIAFDDILDMLLRENQPNP</sequence>
<gene>
    <name evidence="1" type="ORF">NCGJLENL_00018</name>
</gene>
<reference evidence="1" key="1">
    <citation type="submission" date="2020-07" db="EMBL/GenBank/DDBJ databases">
        <title>Unique genomic features of the anaerobic methanotrophic archaea.</title>
        <authorList>
            <person name="Chadwick G.L."/>
            <person name="Skennerton C.T."/>
            <person name="Laso-Perez R."/>
            <person name="Leu A.O."/>
            <person name="Speth D.R."/>
            <person name="Yu H."/>
            <person name="Morgan-Lang C."/>
            <person name="Hatzenpichler R."/>
            <person name="Goudeau D."/>
            <person name="Malmstrom R."/>
            <person name="Brazelton W.J."/>
            <person name="Woyke T."/>
            <person name="Hallam S.J."/>
            <person name="Tyson G.W."/>
            <person name="Wegener G."/>
            <person name="Boetius A."/>
            <person name="Orphan V."/>
        </authorList>
    </citation>
    <scope>NUCLEOTIDE SEQUENCE</scope>
</reference>
<dbReference type="AlphaFoldDB" id="A0A7H1KNM0"/>
<organism evidence="1">
    <name type="scientific">uncultured Methanosarcinales archaeon</name>
    <dbReference type="NCBI Taxonomy" id="183757"/>
    <lineage>
        <taxon>Archaea</taxon>
        <taxon>Methanobacteriati</taxon>
        <taxon>Methanobacteriota</taxon>
        <taxon>Stenosarchaea group</taxon>
        <taxon>Methanomicrobia</taxon>
        <taxon>Methanosarcinales</taxon>
        <taxon>environmental samples</taxon>
    </lineage>
</organism>